<feature type="region of interest" description="Disordered" evidence="1">
    <location>
        <begin position="1"/>
        <end position="42"/>
    </location>
</feature>
<gene>
    <name evidence="2" type="ORF">NC99_16290</name>
</gene>
<comment type="caution">
    <text evidence="2">The sequence shown here is derived from an EMBL/GenBank/DDBJ whole genome shotgun (WGS) entry which is preliminary data.</text>
</comment>
<reference evidence="3" key="1">
    <citation type="submission" date="2015-07" db="EMBL/GenBank/DDBJ databases">
        <title>Genome sequencing of Sunxiuqinia dokdonensis strain SK.</title>
        <authorList>
            <person name="Ahn S."/>
            <person name="Kim B.-C."/>
        </authorList>
    </citation>
    <scope>NUCLEOTIDE SEQUENCE [LARGE SCALE GENOMIC DNA]</scope>
    <source>
        <strain evidence="3">SK</strain>
    </source>
</reference>
<accession>A0A0L8VAR6</accession>
<proteinExistence type="predicted"/>
<dbReference type="EMBL" id="LGIA01000111">
    <property type="protein sequence ID" value="KOH45551.1"/>
    <property type="molecule type" value="Genomic_DNA"/>
</dbReference>
<keyword evidence="3" id="KW-1185">Reference proteome</keyword>
<dbReference type="Proteomes" id="UP000036958">
    <property type="component" value="Unassembled WGS sequence"/>
</dbReference>
<dbReference type="AlphaFoldDB" id="A0A0L8VAR6"/>
<evidence type="ECO:0000256" key="1">
    <source>
        <dbReference type="SAM" id="MobiDB-lite"/>
    </source>
</evidence>
<name>A0A0L8VAR6_9BACT</name>
<evidence type="ECO:0000313" key="2">
    <source>
        <dbReference type="EMBL" id="KOH45551.1"/>
    </source>
</evidence>
<sequence length="42" mass="4533">MNTGKTTGGWTAKTKGLRRNKQAWASPEKEKQDAGCPAPIMS</sequence>
<organism evidence="2 3">
    <name type="scientific">Sunxiuqinia dokdonensis</name>
    <dbReference type="NCBI Taxonomy" id="1409788"/>
    <lineage>
        <taxon>Bacteria</taxon>
        <taxon>Pseudomonadati</taxon>
        <taxon>Bacteroidota</taxon>
        <taxon>Bacteroidia</taxon>
        <taxon>Marinilabiliales</taxon>
        <taxon>Prolixibacteraceae</taxon>
        <taxon>Sunxiuqinia</taxon>
    </lineage>
</organism>
<protein>
    <submittedName>
        <fullName evidence="2">Uncharacterized protein</fullName>
    </submittedName>
</protein>
<evidence type="ECO:0000313" key="3">
    <source>
        <dbReference type="Proteomes" id="UP000036958"/>
    </source>
</evidence>
<dbReference type="STRING" id="1409788.NC99_16290"/>
<feature type="compositionally biased region" description="Low complexity" evidence="1">
    <location>
        <begin position="1"/>
        <end position="14"/>
    </location>
</feature>